<dbReference type="PANTHER" id="PTHR39650">
    <property type="entry name" value="CDP-ARCHAEOL SYNTHASE"/>
    <property type="match status" value="1"/>
</dbReference>
<feature type="transmembrane region" description="Helical" evidence="1">
    <location>
        <begin position="6"/>
        <end position="30"/>
    </location>
</feature>
<dbReference type="EMBL" id="LBQB01000001">
    <property type="protein sequence ID" value="KKP70287.1"/>
    <property type="molecule type" value="Genomic_DNA"/>
</dbReference>
<reference evidence="2 3" key="1">
    <citation type="journal article" date="2015" name="Nature">
        <title>rRNA introns, odd ribosomes, and small enigmatic genomes across a large radiation of phyla.</title>
        <authorList>
            <person name="Brown C.T."/>
            <person name="Hug L.A."/>
            <person name="Thomas B.C."/>
            <person name="Sharon I."/>
            <person name="Castelle C.J."/>
            <person name="Singh A."/>
            <person name="Wilkins M.J."/>
            <person name="Williams K.H."/>
            <person name="Banfield J.F."/>
        </authorList>
    </citation>
    <scope>NUCLEOTIDE SEQUENCE [LARGE SCALE GENOMIC DNA]</scope>
</reference>
<feature type="transmembrane region" description="Helical" evidence="1">
    <location>
        <begin position="109"/>
        <end position="129"/>
    </location>
</feature>
<evidence type="ECO:0000313" key="3">
    <source>
        <dbReference type="Proteomes" id="UP000034581"/>
    </source>
</evidence>
<dbReference type="AlphaFoldDB" id="A0A0G0ESJ9"/>
<dbReference type="InterPro" id="IPR032690">
    <property type="entry name" value="CarS"/>
</dbReference>
<evidence type="ECO:0000313" key="2">
    <source>
        <dbReference type="EMBL" id="KKP70287.1"/>
    </source>
</evidence>
<dbReference type="Pfam" id="PF01864">
    <property type="entry name" value="CarS-like"/>
    <property type="match status" value="1"/>
</dbReference>
<protein>
    <recommendedName>
        <fullName evidence="4">CDP-2,3-bis-(O-geranylgeranyl)-sn-glycerol synthase</fullName>
    </recommendedName>
</protein>
<comment type="caution">
    <text evidence="2">The sequence shown here is derived from an EMBL/GenBank/DDBJ whole genome shotgun (WGS) entry which is preliminary data.</text>
</comment>
<organism evidence="2 3">
    <name type="scientific">candidate division CPR3 bacterium GW2011_GWF2_35_18</name>
    <dbReference type="NCBI Taxonomy" id="1618350"/>
    <lineage>
        <taxon>Bacteria</taxon>
        <taxon>Bacteria division CPR3</taxon>
    </lineage>
</organism>
<name>A0A0G0ESJ9_UNCC3</name>
<dbReference type="PANTHER" id="PTHR39650:SF1">
    <property type="entry name" value="CDP-ARCHAEOL SYNTHASE"/>
    <property type="match status" value="1"/>
</dbReference>
<feature type="transmembrane region" description="Helical" evidence="1">
    <location>
        <begin position="135"/>
        <end position="156"/>
    </location>
</feature>
<gene>
    <name evidence="2" type="ORF">UR67_C0001G0196</name>
</gene>
<keyword evidence="1" id="KW-0472">Membrane</keyword>
<dbReference type="Proteomes" id="UP000034581">
    <property type="component" value="Unassembled WGS sequence"/>
</dbReference>
<proteinExistence type="predicted"/>
<accession>A0A0G0ESJ9</accession>
<keyword evidence="1" id="KW-0812">Transmembrane</keyword>
<feature type="transmembrane region" description="Helical" evidence="1">
    <location>
        <begin position="51"/>
        <end position="71"/>
    </location>
</feature>
<evidence type="ECO:0000256" key="1">
    <source>
        <dbReference type="SAM" id="Phobius"/>
    </source>
</evidence>
<dbReference type="STRING" id="1618350.UR67_C0001G0196"/>
<keyword evidence="1" id="KW-1133">Transmembrane helix</keyword>
<sequence>MNIDIMIRLLCYVAPFWVINTVLNIFQFIPFLKKIDFPLDFKLDLQDHRRILGNSTTIIGFIVAILTGVIVETVLSTWAIGVIKGLCAYFGHAIGSFIKRRLGIPDGKFLLFVDHLDYIVLSGIIFYLFRLEELLIIMLSIPMVFIIHPLLCLIGYKLHLRKNKL</sequence>
<evidence type="ECO:0008006" key="4">
    <source>
        <dbReference type="Google" id="ProtNLM"/>
    </source>
</evidence>